<comment type="catalytic activity">
    <reaction evidence="8 9">
        <text>IMP + L-aspartate + GTP = N(6)-(1,2-dicarboxyethyl)-AMP + GDP + phosphate + 2 H(+)</text>
        <dbReference type="Rhea" id="RHEA:15753"/>
        <dbReference type="ChEBI" id="CHEBI:15378"/>
        <dbReference type="ChEBI" id="CHEBI:29991"/>
        <dbReference type="ChEBI" id="CHEBI:37565"/>
        <dbReference type="ChEBI" id="CHEBI:43474"/>
        <dbReference type="ChEBI" id="CHEBI:57567"/>
        <dbReference type="ChEBI" id="CHEBI:58053"/>
        <dbReference type="ChEBI" id="CHEBI:58189"/>
        <dbReference type="EC" id="6.3.4.4"/>
    </reaction>
</comment>
<evidence type="ECO:0000313" key="11">
    <source>
        <dbReference type="Proteomes" id="UP000221734"/>
    </source>
</evidence>
<feature type="binding site" evidence="8">
    <location>
        <position position="41"/>
    </location>
    <ligand>
        <name>Mg(2+)</name>
        <dbReference type="ChEBI" id="CHEBI:18420"/>
    </ligand>
</feature>
<name>A0A2C9CCW3_KUEST</name>
<dbReference type="InterPro" id="IPR042109">
    <property type="entry name" value="Adenylosuccinate_synth_dom1"/>
</dbReference>
<dbReference type="SMART" id="SM00788">
    <property type="entry name" value="Adenylsucc_synt"/>
    <property type="match status" value="1"/>
</dbReference>
<dbReference type="SUPFAM" id="SSF52540">
    <property type="entry name" value="P-loop containing nucleoside triphosphate hydrolases"/>
    <property type="match status" value="1"/>
</dbReference>
<dbReference type="CDD" id="cd03108">
    <property type="entry name" value="AdSS"/>
    <property type="match status" value="1"/>
</dbReference>
<feature type="binding site" description="in other chain" evidence="8">
    <location>
        <position position="225"/>
    </location>
    <ligand>
        <name>IMP</name>
        <dbReference type="ChEBI" id="CHEBI:58053"/>
        <note>ligand shared between dimeric partners</note>
    </ligand>
</feature>
<keyword evidence="3 8" id="KW-0479">Metal-binding</keyword>
<dbReference type="InterPro" id="IPR042110">
    <property type="entry name" value="Adenylosuccinate_synth_dom2"/>
</dbReference>
<dbReference type="FunFam" id="1.10.300.10:FF:000001">
    <property type="entry name" value="Adenylosuccinate synthetase"/>
    <property type="match status" value="1"/>
</dbReference>
<dbReference type="GO" id="GO:0046040">
    <property type="term" value="P:IMP metabolic process"/>
    <property type="evidence" value="ECO:0007669"/>
    <property type="project" value="TreeGrafter"/>
</dbReference>
<dbReference type="PROSITE" id="PS00513">
    <property type="entry name" value="ADENYLOSUCCIN_SYN_2"/>
    <property type="match status" value="1"/>
</dbReference>
<keyword evidence="11" id="KW-1185">Reference proteome</keyword>
<feature type="active site" description="Proton acceptor" evidence="8">
    <location>
        <position position="14"/>
    </location>
</feature>
<dbReference type="UniPathway" id="UPA00075">
    <property type="reaction ID" value="UER00335"/>
</dbReference>
<dbReference type="PROSITE" id="PS01266">
    <property type="entry name" value="ADENYLOSUCCIN_SYN_1"/>
    <property type="match status" value="1"/>
</dbReference>
<dbReference type="NCBIfam" id="NF002223">
    <property type="entry name" value="PRK01117.1"/>
    <property type="match status" value="1"/>
</dbReference>
<reference evidence="11" key="1">
    <citation type="submission" date="2017-10" db="EMBL/GenBank/DDBJ databases">
        <authorList>
            <person name="Frank J."/>
        </authorList>
    </citation>
    <scope>NUCLEOTIDE SEQUENCE [LARGE SCALE GENOMIC DNA]</scope>
</reference>
<dbReference type="Pfam" id="PF00709">
    <property type="entry name" value="Adenylsucc_synt"/>
    <property type="match status" value="1"/>
</dbReference>
<dbReference type="InterPro" id="IPR027417">
    <property type="entry name" value="P-loop_NTPase"/>
</dbReference>
<feature type="binding site" evidence="8">
    <location>
        <position position="144"/>
    </location>
    <ligand>
        <name>IMP</name>
        <dbReference type="ChEBI" id="CHEBI:58053"/>
        <note>ligand shared between dimeric partners</note>
    </ligand>
</feature>
<evidence type="ECO:0000256" key="6">
    <source>
        <dbReference type="ARBA" id="ARBA00022842"/>
    </source>
</evidence>
<evidence type="ECO:0000256" key="2">
    <source>
        <dbReference type="ARBA" id="ARBA00022598"/>
    </source>
</evidence>
<comment type="cofactor">
    <cofactor evidence="8">
        <name>Mg(2+)</name>
        <dbReference type="ChEBI" id="CHEBI:18420"/>
    </cofactor>
    <text evidence="8">Binds 1 Mg(2+) ion per subunit.</text>
</comment>
<feature type="binding site" description="in other chain" evidence="8">
    <location>
        <position position="130"/>
    </location>
    <ligand>
        <name>IMP</name>
        <dbReference type="ChEBI" id="CHEBI:58053"/>
        <note>ligand shared between dimeric partners</note>
    </ligand>
</feature>
<dbReference type="HAMAP" id="MF_00011">
    <property type="entry name" value="Adenylosucc_synth"/>
    <property type="match status" value="1"/>
</dbReference>
<evidence type="ECO:0000313" key="10">
    <source>
        <dbReference type="EMBL" id="SOH03709.1"/>
    </source>
</evidence>
<feature type="binding site" description="in other chain" evidence="8">
    <location>
        <begin position="39"/>
        <end position="42"/>
    </location>
    <ligand>
        <name>IMP</name>
        <dbReference type="ChEBI" id="CHEBI:58053"/>
        <note>ligand shared between dimeric partners</note>
    </ligand>
</feature>
<gene>
    <name evidence="8 10" type="primary">purA</name>
    <name evidence="10" type="ORF">KSMBR1_1207</name>
</gene>
<comment type="subunit">
    <text evidence="1 8">Homodimer.</text>
</comment>
<feature type="binding site" description="in other chain" evidence="8">
    <location>
        <position position="304"/>
    </location>
    <ligand>
        <name>IMP</name>
        <dbReference type="ChEBI" id="CHEBI:58053"/>
        <note>ligand shared between dimeric partners</note>
    </ligand>
</feature>
<dbReference type="GO" id="GO:0005525">
    <property type="term" value="F:GTP binding"/>
    <property type="evidence" value="ECO:0007669"/>
    <property type="project" value="UniProtKB-UniRule"/>
</dbReference>
<comment type="function">
    <text evidence="8">Plays an important role in the de novo pathway of purine nucleotide biosynthesis. Catalyzes the first committed step in the biosynthesis of AMP from IMP.</text>
</comment>
<evidence type="ECO:0000256" key="3">
    <source>
        <dbReference type="ARBA" id="ARBA00022723"/>
    </source>
</evidence>
<comment type="similarity">
    <text evidence="8 9">Belongs to the adenylosuccinate synthetase family.</text>
</comment>
<dbReference type="Proteomes" id="UP000221734">
    <property type="component" value="Chromosome Kuenenia_stuttgartiensis_MBR1"/>
</dbReference>
<dbReference type="OrthoDB" id="9807553at2"/>
<dbReference type="InterPro" id="IPR018220">
    <property type="entry name" value="Adenylosuccin_syn_GTP-bd"/>
</dbReference>
<feature type="binding site" evidence="8">
    <location>
        <begin position="414"/>
        <end position="416"/>
    </location>
    <ligand>
        <name>GTP</name>
        <dbReference type="ChEBI" id="CHEBI:37565"/>
    </ligand>
</feature>
<organism evidence="10 11">
    <name type="scientific">Kuenenia stuttgartiensis</name>
    <dbReference type="NCBI Taxonomy" id="174633"/>
    <lineage>
        <taxon>Bacteria</taxon>
        <taxon>Pseudomonadati</taxon>
        <taxon>Planctomycetota</taxon>
        <taxon>Candidatus Brocadiia</taxon>
        <taxon>Candidatus Brocadiales</taxon>
        <taxon>Candidatus Brocadiaceae</taxon>
        <taxon>Candidatus Kuenenia</taxon>
    </lineage>
</organism>
<evidence type="ECO:0000256" key="1">
    <source>
        <dbReference type="ARBA" id="ARBA00011738"/>
    </source>
</evidence>
<feature type="binding site" description="in other chain" evidence="8">
    <location>
        <position position="240"/>
    </location>
    <ligand>
        <name>IMP</name>
        <dbReference type="ChEBI" id="CHEBI:58053"/>
        <note>ligand shared between dimeric partners</note>
    </ligand>
</feature>
<comment type="pathway">
    <text evidence="8 9">Purine metabolism; AMP biosynthesis via de novo pathway; AMP from IMP: step 1/2.</text>
</comment>
<dbReference type="Gene3D" id="3.90.170.10">
    <property type="entry name" value="Adenylosuccinate Synthetase, subunit A, domain 3"/>
    <property type="match status" value="1"/>
</dbReference>
<keyword evidence="8" id="KW-0963">Cytoplasm</keyword>
<dbReference type="GO" id="GO:0004019">
    <property type="term" value="F:adenylosuccinate synthase activity"/>
    <property type="evidence" value="ECO:0007669"/>
    <property type="project" value="UniProtKB-UniRule"/>
</dbReference>
<feature type="binding site" description="in other chain" evidence="8">
    <location>
        <begin position="14"/>
        <end position="17"/>
    </location>
    <ligand>
        <name>IMP</name>
        <dbReference type="ChEBI" id="CHEBI:58053"/>
        <note>ligand shared between dimeric partners</note>
    </ligand>
</feature>
<proteinExistence type="inferred from homology"/>
<feature type="binding site" evidence="8">
    <location>
        <begin position="41"/>
        <end position="43"/>
    </location>
    <ligand>
        <name>GTP</name>
        <dbReference type="ChEBI" id="CHEBI:37565"/>
    </ligand>
</feature>
<dbReference type="Gene3D" id="3.40.440.10">
    <property type="entry name" value="Adenylosuccinate Synthetase, subunit A, domain 1"/>
    <property type="match status" value="1"/>
</dbReference>
<feature type="binding site" evidence="8">
    <location>
        <begin position="13"/>
        <end position="19"/>
    </location>
    <ligand>
        <name>GTP</name>
        <dbReference type="ChEBI" id="CHEBI:37565"/>
    </ligand>
</feature>
<dbReference type="GO" id="GO:0005737">
    <property type="term" value="C:cytoplasm"/>
    <property type="evidence" value="ECO:0007669"/>
    <property type="project" value="UniProtKB-SubCell"/>
</dbReference>
<feature type="active site" description="Proton donor" evidence="8">
    <location>
        <position position="42"/>
    </location>
</feature>
<dbReference type="KEGG" id="kst:KSMBR1_1207"/>
<dbReference type="FunFam" id="3.90.170.10:FF:000001">
    <property type="entry name" value="Adenylosuccinate synthetase"/>
    <property type="match status" value="1"/>
</dbReference>
<keyword evidence="6 8" id="KW-0460">Magnesium</keyword>
<keyword evidence="4 8" id="KW-0547">Nucleotide-binding</keyword>
<comment type="subcellular location">
    <subcellularLocation>
        <location evidence="8">Cytoplasm</location>
    </subcellularLocation>
</comment>
<dbReference type="InterPro" id="IPR033128">
    <property type="entry name" value="Adenylosuccin_syn_Lys_AS"/>
</dbReference>
<dbReference type="EMBL" id="LT934425">
    <property type="protein sequence ID" value="SOH03709.1"/>
    <property type="molecule type" value="Genomic_DNA"/>
</dbReference>
<dbReference type="InterPro" id="IPR042111">
    <property type="entry name" value="Adenylosuccinate_synth_dom3"/>
</dbReference>
<dbReference type="Gene3D" id="1.10.300.10">
    <property type="entry name" value="Adenylosuccinate Synthetase, subunit A, domain 2"/>
    <property type="match status" value="1"/>
</dbReference>
<dbReference type="RefSeq" id="WP_099324489.1">
    <property type="nucleotide sequence ID" value="NZ_LT934425.1"/>
</dbReference>
<dbReference type="EC" id="6.3.4.4" evidence="8 9"/>
<dbReference type="PANTHER" id="PTHR11846:SF0">
    <property type="entry name" value="ADENYLOSUCCINATE SYNTHETASE"/>
    <property type="match status" value="1"/>
</dbReference>
<evidence type="ECO:0000256" key="8">
    <source>
        <dbReference type="HAMAP-Rule" id="MF_00011"/>
    </source>
</evidence>
<feature type="binding site" evidence="8">
    <location>
        <begin position="332"/>
        <end position="334"/>
    </location>
    <ligand>
        <name>GTP</name>
        <dbReference type="ChEBI" id="CHEBI:37565"/>
    </ligand>
</feature>
<evidence type="ECO:0000256" key="9">
    <source>
        <dbReference type="RuleBase" id="RU000520"/>
    </source>
</evidence>
<sequence length="426" mass="47363">MGSNTCLVGLQWGDEGKGKIIDILTESFDIIVRYQGGSNAGHTIVIDGEKFVLHLIPSGILRKNKSCIIGNGVVLDPLQLLQEIDELRGKNIAIGGNLHISELAHLVFPYHKKLDEYSEGEKGGEKIGTTRRGIGPCYADKMARSGIRVSDLFCPEYFKQRLKQVVDEKNRIFVHLHGADELSWEAIYDEYLGYAERIKPFVCQTIEFMDKAIKAKKRILFEGAQGALLDVDFGTYPFVTSSTVVASGAASGAGISPRHIHKVLGVMKAYTTRVGNGPFPTELTDKTGEHLREKGGEYGATTGRPRRCGWFDAVSAKHSIMVNGADSVVMTKLDVLDNQKTIKICVGYKIDGKEHKYFPADLVARKEYEPIYEELPGWQEDTSKMRNVKDIPSRTSDYIKRLEKILDVKIEMLSVGPDRGQIINLV</sequence>
<dbReference type="NCBIfam" id="TIGR00184">
    <property type="entry name" value="purA"/>
    <property type="match status" value="1"/>
</dbReference>
<keyword evidence="5 8" id="KW-0658">Purine biosynthesis</keyword>
<accession>A0A2C9CCW3</accession>
<evidence type="ECO:0000256" key="4">
    <source>
        <dbReference type="ARBA" id="ARBA00022741"/>
    </source>
</evidence>
<dbReference type="GO" id="GO:0000287">
    <property type="term" value="F:magnesium ion binding"/>
    <property type="evidence" value="ECO:0007669"/>
    <property type="project" value="UniProtKB-UniRule"/>
</dbReference>
<feature type="binding site" evidence="8">
    <location>
        <position position="306"/>
    </location>
    <ligand>
        <name>GTP</name>
        <dbReference type="ChEBI" id="CHEBI:37565"/>
    </ligand>
</feature>
<dbReference type="GO" id="GO:0044208">
    <property type="term" value="P:'de novo' AMP biosynthetic process"/>
    <property type="evidence" value="ECO:0007669"/>
    <property type="project" value="UniProtKB-UniRule"/>
</dbReference>
<keyword evidence="7 8" id="KW-0342">GTP-binding</keyword>
<dbReference type="InterPro" id="IPR001114">
    <property type="entry name" value="Adenylosuccinate_synthetase"/>
</dbReference>
<evidence type="ECO:0000256" key="7">
    <source>
        <dbReference type="ARBA" id="ARBA00023134"/>
    </source>
</evidence>
<keyword evidence="2 8" id="KW-0436">Ligase</keyword>
<feature type="binding site" evidence="8">
    <location>
        <begin position="300"/>
        <end position="306"/>
    </location>
    <ligand>
        <name>substrate</name>
    </ligand>
</feature>
<protein>
    <recommendedName>
        <fullName evidence="8 9">Adenylosuccinate synthetase</fullName>
        <shortName evidence="8">AMPSase</shortName>
        <shortName evidence="8">AdSS</shortName>
        <ecNumber evidence="8 9">6.3.4.4</ecNumber>
    </recommendedName>
    <alternativeName>
        <fullName evidence="8">IMP--aspartate ligase</fullName>
    </alternativeName>
</protein>
<dbReference type="AlphaFoldDB" id="A0A2C9CCW3"/>
<dbReference type="PANTHER" id="PTHR11846">
    <property type="entry name" value="ADENYLOSUCCINATE SYNTHETASE"/>
    <property type="match status" value="1"/>
</dbReference>
<evidence type="ECO:0000256" key="5">
    <source>
        <dbReference type="ARBA" id="ARBA00022755"/>
    </source>
</evidence>
<feature type="binding site" evidence="8">
    <location>
        <position position="14"/>
    </location>
    <ligand>
        <name>Mg(2+)</name>
        <dbReference type="ChEBI" id="CHEBI:18420"/>
    </ligand>
</feature>